<dbReference type="RefSeq" id="WP_184331711.1">
    <property type="nucleotide sequence ID" value="NZ_JACHHZ010000002.1"/>
</dbReference>
<proteinExistence type="inferred from homology"/>
<dbReference type="Proteomes" id="UP000588068">
    <property type="component" value="Unassembled WGS sequence"/>
</dbReference>
<sequence>MHYLLLYDFAPDYLERRVQFRAEHLRGAWASVERGELILGGALADPVDGGMLLFKCDSPEIPEGFAKEDPYVKSGIVTRWRVRRWTTVVGQDADTPVR</sequence>
<dbReference type="PANTHER" id="PTHR33606:SF3">
    <property type="entry name" value="PROTEIN YCII"/>
    <property type="match status" value="1"/>
</dbReference>
<dbReference type="EMBL" id="JACHHZ010000002">
    <property type="protein sequence ID" value="MBB6093414.1"/>
    <property type="molecule type" value="Genomic_DNA"/>
</dbReference>
<evidence type="ECO:0000256" key="1">
    <source>
        <dbReference type="ARBA" id="ARBA00007689"/>
    </source>
</evidence>
<accession>A0A841HLF2</accession>
<dbReference type="InterPro" id="IPR005545">
    <property type="entry name" value="YCII"/>
</dbReference>
<protein>
    <recommendedName>
        <fullName evidence="2">YCII-related domain-containing protein</fullName>
    </recommendedName>
</protein>
<organism evidence="3 4">
    <name type="scientific">Povalibacter uvarum</name>
    <dbReference type="NCBI Taxonomy" id="732238"/>
    <lineage>
        <taxon>Bacteria</taxon>
        <taxon>Pseudomonadati</taxon>
        <taxon>Pseudomonadota</taxon>
        <taxon>Gammaproteobacteria</taxon>
        <taxon>Steroidobacterales</taxon>
        <taxon>Steroidobacteraceae</taxon>
        <taxon>Povalibacter</taxon>
    </lineage>
</organism>
<dbReference type="InterPro" id="IPR011008">
    <property type="entry name" value="Dimeric_a/b-barrel"/>
</dbReference>
<dbReference type="InterPro" id="IPR051807">
    <property type="entry name" value="Sec-metab_biosynth-assoc"/>
</dbReference>
<dbReference type="Gene3D" id="3.30.70.1060">
    <property type="entry name" value="Dimeric alpha+beta barrel"/>
    <property type="match status" value="1"/>
</dbReference>
<evidence type="ECO:0000259" key="2">
    <source>
        <dbReference type="Pfam" id="PF03795"/>
    </source>
</evidence>
<feature type="domain" description="YCII-related" evidence="2">
    <location>
        <begin position="1"/>
        <end position="86"/>
    </location>
</feature>
<reference evidence="3 4" key="1">
    <citation type="submission" date="2020-08" db="EMBL/GenBank/DDBJ databases">
        <title>Genomic Encyclopedia of Type Strains, Phase IV (KMG-IV): sequencing the most valuable type-strain genomes for metagenomic binning, comparative biology and taxonomic classification.</title>
        <authorList>
            <person name="Goeker M."/>
        </authorList>
    </citation>
    <scope>NUCLEOTIDE SEQUENCE [LARGE SCALE GENOMIC DNA]</scope>
    <source>
        <strain evidence="3 4">DSM 26723</strain>
    </source>
</reference>
<dbReference type="AlphaFoldDB" id="A0A841HLF2"/>
<comment type="similarity">
    <text evidence="1">Belongs to the YciI family.</text>
</comment>
<dbReference type="PANTHER" id="PTHR33606">
    <property type="entry name" value="PROTEIN YCII"/>
    <property type="match status" value="1"/>
</dbReference>
<evidence type="ECO:0000313" key="3">
    <source>
        <dbReference type="EMBL" id="MBB6093414.1"/>
    </source>
</evidence>
<dbReference type="Pfam" id="PF03795">
    <property type="entry name" value="YCII"/>
    <property type="match status" value="1"/>
</dbReference>
<dbReference type="NCBIfam" id="NF009508">
    <property type="entry name" value="PRK12866.1"/>
    <property type="match status" value="1"/>
</dbReference>
<name>A0A841HLF2_9GAMM</name>
<dbReference type="SUPFAM" id="SSF54909">
    <property type="entry name" value="Dimeric alpha+beta barrel"/>
    <property type="match status" value="1"/>
</dbReference>
<evidence type="ECO:0000313" key="4">
    <source>
        <dbReference type="Proteomes" id="UP000588068"/>
    </source>
</evidence>
<gene>
    <name evidence="3" type="ORF">HNQ60_002292</name>
</gene>
<comment type="caution">
    <text evidence="3">The sequence shown here is derived from an EMBL/GenBank/DDBJ whole genome shotgun (WGS) entry which is preliminary data.</text>
</comment>
<keyword evidence="4" id="KW-1185">Reference proteome</keyword>